<reference evidence="2 3" key="3">
    <citation type="journal article" date="2013" name="Rice">
        <title>Improvement of the Oryza sativa Nipponbare reference genome using next generation sequence and optical map data.</title>
        <authorList>
            <person name="Kawahara Y."/>
            <person name="de la Bastide M."/>
            <person name="Hamilton J.P."/>
            <person name="Kanamori H."/>
            <person name="McCombie W.R."/>
            <person name="Ouyang S."/>
            <person name="Schwartz D.C."/>
            <person name="Tanaka T."/>
            <person name="Wu J."/>
            <person name="Zhou S."/>
            <person name="Childs K.L."/>
            <person name="Davidson R.M."/>
            <person name="Lin H."/>
            <person name="Quesada-Ocampo L."/>
            <person name="Vaillancourt B."/>
            <person name="Sakai H."/>
            <person name="Lee S.S."/>
            <person name="Kim J."/>
            <person name="Numa H."/>
            <person name="Itoh T."/>
            <person name="Buell C.R."/>
            <person name="Matsumoto T."/>
        </authorList>
    </citation>
    <scope>NUCLEOTIDE SEQUENCE [LARGE SCALE GENOMIC DNA]</scope>
    <source>
        <strain evidence="3">cv. Nipponbare</strain>
    </source>
</reference>
<evidence type="ECO:0000313" key="3">
    <source>
        <dbReference type="Proteomes" id="UP000059680"/>
    </source>
</evidence>
<dbReference type="EMBL" id="AP014962">
    <property type="protein sequence ID" value="BAS97075.1"/>
    <property type="molecule type" value="Genomic_DNA"/>
</dbReference>
<dbReference type="AlphaFoldDB" id="A0A0P0WV34"/>
<dbReference type="Proteomes" id="UP000059680">
    <property type="component" value="Chromosome 6"/>
</dbReference>
<sequence>MEQRGGGRGGHGGRVAARRRLFPPLRPASSPPGPPGLLSRLQRSWEEGRSPAGYVGRGVPTVTSRQRPLSHKDDEEVQPSP</sequence>
<feature type="compositionally biased region" description="Gly residues" evidence="1">
    <location>
        <begin position="1"/>
        <end position="13"/>
    </location>
</feature>
<dbReference type="PaxDb" id="39947-A0A0P0WV34"/>
<evidence type="ECO:0000313" key="2">
    <source>
        <dbReference type="EMBL" id="BAS97075.1"/>
    </source>
</evidence>
<proteinExistence type="predicted"/>
<feature type="region of interest" description="Disordered" evidence="1">
    <location>
        <begin position="1"/>
        <end position="81"/>
    </location>
</feature>
<dbReference type="InParanoid" id="A0A0P0WV34"/>
<name>A0A0P0WV34_ORYSJ</name>
<reference evidence="3" key="1">
    <citation type="journal article" date="2005" name="Nature">
        <title>The map-based sequence of the rice genome.</title>
        <authorList>
            <consortium name="International rice genome sequencing project (IRGSP)"/>
            <person name="Matsumoto T."/>
            <person name="Wu J."/>
            <person name="Kanamori H."/>
            <person name="Katayose Y."/>
            <person name="Fujisawa M."/>
            <person name="Namiki N."/>
            <person name="Mizuno H."/>
            <person name="Yamamoto K."/>
            <person name="Antonio B.A."/>
            <person name="Baba T."/>
            <person name="Sakata K."/>
            <person name="Nagamura Y."/>
            <person name="Aoki H."/>
            <person name="Arikawa K."/>
            <person name="Arita K."/>
            <person name="Bito T."/>
            <person name="Chiden Y."/>
            <person name="Fujitsuka N."/>
            <person name="Fukunaka R."/>
            <person name="Hamada M."/>
            <person name="Harada C."/>
            <person name="Hayashi A."/>
            <person name="Hijishita S."/>
            <person name="Honda M."/>
            <person name="Hosokawa S."/>
            <person name="Ichikawa Y."/>
            <person name="Idonuma A."/>
            <person name="Iijima M."/>
            <person name="Ikeda M."/>
            <person name="Ikeno M."/>
            <person name="Ito K."/>
            <person name="Ito S."/>
            <person name="Ito T."/>
            <person name="Ito Y."/>
            <person name="Ito Y."/>
            <person name="Iwabuchi A."/>
            <person name="Kamiya K."/>
            <person name="Karasawa W."/>
            <person name="Kurita K."/>
            <person name="Katagiri S."/>
            <person name="Kikuta A."/>
            <person name="Kobayashi H."/>
            <person name="Kobayashi N."/>
            <person name="Machita K."/>
            <person name="Maehara T."/>
            <person name="Masukawa M."/>
            <person name="Mizubayashi T."/>
            <person name="Mukai Y."/>
            <person name="Nagasaki H."/>
            <person name="Nagata Y."/>
            <person name="Naito S."/>
            <person name="Nakashima M."/>
            <person name="Nakama Y."/>
            <person name="Nakamichi Y."/>
            <person name="Nakamura M."/>
            <person name="Meguro A."/>
            <person name="Negishi M."/>
            <person name="Ohta I."/>
            <person name="Ohta T."/>
            <person name="Okamoto M."/>
            <person name="Ono N."/>
            <person name="Saji S."/>
            <person name="Sakaguchi M."/>
            <person name="Sakai K."/>
            <person name="Shibata M."/>
            <person name="Shimokawa T."/>
            <person name="Song J."/>
            <person name="Takazaki Y."/>
            <person name="Terasawa K."/>
            <person name="Tsugane M."/>
            <person name="Tsuji K."/>
            <person name="Ueda S."/>
            <person name="Waki K."/>
            <person name="Yamagata H."/>
            <person name="Yamamoto M."/>
            <person name="Yamamoto S."/>
            <person name="Yamane H."/>
            <person name="Yoshiki S."/>
            <person name="Yoshihara R."/>
            <person name="Yukawa K."/>
            <person name="Zhong H."/>
            <person name="Yano M."/>
            <person name="Yuan Q."/>
            <person name="Ouyang S."/>
            <person name="Liu J."/>
            <person name="Jones K.M."/>
            <person name="Gansberger K."/>
            <person name="Moffat K."/>
            <person name="Hill J."/>
            <person name="Bera J."/>
            <person name="Fadrosh D."/>
            <person name="Jin S."/>
            <person name="Johri S."/>
            <person name="Kim M."/>
            <person name="Overton L."/>
            <person name="Reardon M."/>
            <person name="Tsitrin T."/>
            <person name="Vuong H."/>
            <person name="Weaver B."/>
            <person name="Ciecko A."/>
            <person name="Tallon L."/>
            <person name="Jackson J."/>
            <person name="Pai G."/>
            <person name="Aken S.V."/>
            <person name="Utterback T."/>
            <person name="Reidmuller S."/>
            <person name="Feldblyum T."/>
            <person name="Hsiao J."/>
            <person name="Zismann V."/>
            <person name="Iobst S."/>
            <person name="de Vazeille A.R."/>
            <person name="Buell C.R."/>
            <person name="Ying K."/>
            <person name="Li Y."/>
            <person name="Lu T."/>
            <person name="Huang Y."/>
            <person name="Zhao Q."/>
            <person name="Feng Q."/>
            <person name="Zhang L."/>
            <person name="Zhu J."/>
            <person name="Weng Q."/>
            <person name="Mu J."/>
            <person name="Lu Y."/>
            <person name="Fan D."/>
            <person name="Liu Y."/>
            <person name="Guan J."/>
            <person name="Zhang Y."/>
            <person name="Yu S."/>
            <person name="Liu X."/>
            <person name="Zhang Y."/>
            <person name="Hong G."/>
            <person name="Han B."/>
            <person name="Choisne N."/>
            <person name="Demange N."/>
            <person name="Orjeda G."/>
            <person name="Samain S."/>
            <person name="Cattolico L."/>
            <person name="Pelletier E."/>
            <person name="Couloux A."/>
            <person name="Segurens B."/>
            <person name="Wincker P."/>
            <person name="D'Hont A."/>
            <person name="Scarpelli C."/>
            <person name="Weissenbach J."/>
            <person name="Salanoubat M."/>
            <person name="Quetier F."/>
            <person name="Yu Y."/>
            <person name="Kim H.R."/>
            <person name="Rambo T."/>
            <person name="Currie J."/>
            <person name="Collura K."/>
            <person name="Luo M."/>
            <person name="Yang T."/>
            <person name="Ammiraju J.S.S."/>
            <person name="Engler F."/>
            <person name="Soderlund C."/>
            <person name="Wing R.A."/>
            <person name="Palmer L.E."/>
            <person name="de la Bastide M."/>
            <person name="Spiegel L."/>
            <person name="Nascimento L."/>
            <person name="Zutavern T."/>
            <person name="O'Shaughnessy A."/>
            <person name="Dike S."/>
            <person name="Dedhia N."/>
            <person name="Preston R."/>
            <person name="Balija V."/>
            <person name="McCombie W.R."/>
            <person name="Chow T."/>
            <person name="Chen H."/>
            <person name="Chung M."/>
            <person name="Chen C."/>
            <person name="Shaw J."/>
            <person name="Wu H."/>
            <person name="Hsiao K."/>
            <person name="Chao Y."/>
            <person name="Chu M."/>
            <person name="Cheng C."/>
            <person name="Hour A."/>
            <person name="Lee P."/>
            <person name="Lin S."/>
            <person name="Lin Y."/>
            <person name="Liou J."/>
            <person name="Liu S."/>
            <person name="Hsing Y."/>
            <person name="Raghuvanshi S."/>
            <person name="Mohanty A."/>
            <person name="Bharti A.K."/>
            <person name="Gaur A."/>
            <person name="Gupta V."/>
            <person name="Kumar D."/>
            <person name="Ravi V."/>
            <person name="Vij S."/>
            <person name="Kapur A."/>
            <person name="Khurana P."/>
            <person name="Khurana P."/>
            <person name="Khurana J.P."/>
            <person name="Tyagi A.K."/>
            <person name="Gaikwad K."/>
            <person name="Singh A."/>
            <person name="Dalal V."/>
            <person name="Srivastava S."/>
            <person name="Dixit A."/>
            <person name="Pal A.K."/>
            <person name="Ghazi I.A."/>
            <person name="Yadav M."/>
            <person name="Pandit A."/>
            <person name="Bhargava A."/>
            <person name="Sureshbabu K."/>
            <person name="Batra K."/>
            <person name="Sharma T.R."/>
            <person name="Mohapatra T."/>
            <person name="Singh N.K."/>
            <person name="Messing J."/>
            <person name="Nelson A.B."/>
            <person name="Fuks G."/>
            <person name="Kavchok S."/>
            <person name="Keizer G."/>
            <person name="Linton E."/>
            <person name="Llaca V."/>
            <person name="Song R."/>
            <person name="Tanyolac B."/>
            <person name="Young S."/>
            <person name="Ho-Il K."/>
            <person name="Hahn J.H."/>
            <person name="Sangsakoo G."/>
            <person name="Vanavichit A."/>
            <person name="de Mattos Luiz.A.T."/>
            <person name="Zimmer P.D."/>
            <person name="Malone G."/>
            <person name="Dellagostin O."/>
            <person name="de Oliveira A.C."/>
            <person name="Bevan M."/>
            <person name="Bancroft I."/>
            <person name="Minx P."/>
            <person name="Cordum H."/>
            <person name="Wilson R."/>
            <person name="Cheng Z."/>
            <person name="Jin W."/>
            <person name="Jiang J."/>
            <person name="Leong S.A."/>
            <person name="Iwama H."/>
            <person name="Gojobori T."/>
            <person name="Itoh T."/>
            <person name="Niimura Y."/>
            <person name="Fujii Y."/>
            <person name="Habara T."/>
            <person name="Sakai H."/>
            <person name="Sato Y."/>
            <person name="Wilson G."/>
            <person name="Kumar K."/>
            <person name="McCouch S."/>
            <person name="Juretic N."/>
            <person name="Hoen D."/>
            <person name="Wright S."/>
            <person name="Bruskiewich R."/>
            <person name="Bureau T."/>
            <person name="Miyao A."/>
            <person name="Hirochika H."/>
            <person name="Nishikawa T."/>
            <person name="Kadowaki K."/>
            <person name="Sugiura M."/>
            <person name="Burr B."/>
            <person name="Sasaki T."/>
        </authorList>
    </citation>
    <scope>NUCLEOTIDE SEQUENCE [LARGE SCALE GENOMIC DNA]</scope>
    <source>
        <strain evidence="3">cv. Nipponbare</strain>
    </source>
</reference>
<feature type="compositionally biased region" description="Pro residues" evidence="1">
    <location>
        <begin position="24"/>
        <end position="35"/>
    </location>
</feature>
<organism evidence="2 3">
    <name type="scientific">Oryza sativa subsp. japonica</name>
    <name type="common">Rice</name>
    <dbReference type="NCBI Taxonomy" id="39947"/>
    <lineage>
        <taxon>Eukaryota</taxon>
        <taxon>Viridiplantae</taxon>
        <taxon>Streptophyta</taxon>
        <taxon>Embryophyta</taxon>
        <taxon>Tracheophyta</taxon>
        <taxon>Spermatophyta</taxon>
        <taxon>Magnoliopsida</taxon>
        <taxon>Liliopsida</taxon>
        <taxon>Poales</taxon>
        <taxon>Poaceae</taxon>
        <taxon>BOP clade</taxon>
        <taxon>Oryzoideae</taxon>
        <taxon>Oryzeae</taxon>
        <taxon>Oryzinae</taxon>
        <taxon>Oryza</taxon>
        <taxon>Oryza sativa</taxon>
    </lineage>
</organism>
<reference evidence="2 3" key="2">
    <citation type="journal article" date="2013" name="Plant Cell Physiol.">
        <title>Rice Annotation Project Database (RAP-DB): an integrative and interactive database for rice genomics.</title>
        <authorList>
            <person name="Sakai H."/>
            <person name="Lee S.S."/>
            <person name="Tanaka T."/>
            <person name="Numa H."/>
            <person name="Kim J."/>
            <person name="Kawahara Y."/>
            <person name="Wakimoto H."/>
            <person name="Yang C.C."/>
            <person name="Iwamoto M."/>
            <person name="Abe T."/>
            <person name="Yamada Y."/>
            <person name="Muto A."/>
            <person name="Inokuchi H."/>
            <person name="Ikemura T."/>
            <person name="Matsumoto T."/>
            <person name="Sasaki T."/>
            <person name="Itoh T."/>
        </authorList>
    </citation>
    <scope>NUCLEOTIDE SEQUENCE [LARGE SCALE GENOMIC DNA]</scope>
    <source>
        <strain evidence="3">cv. Nipponbare</strain>
    </source>
</reference>
<accession>A0A0P0WV34</accession>
<evidence type="ECO:0000256" key="1">
    <source>
        <dbReference type="SAM" id="MobiDB-lite"/>
    </source>
</evidence>
<keyword evidence="3" id="KW-1185">Reference proteome</keyword>
<gene>
    <name evidence="2" type="ordered locus">Os06g0253675</name>
    <name evidence="2" type="ORF">OSNPB_060253675</name>
</gene>
<protein>
    <submittedName>
        <fullName evidence="2">Os06g0253675 protein</fullName>
    </submittedName>
</protein>